<feature type="transmembrane region" description="Helical" evidence="6">
    <location>
        <begin position="98"/>
        <end position="123"/>
    </location>
</feature>
<reference evidence="8" key="1">
    <citation type="journal article" date="2020" name="Stud. Mycol.">
        <title>101 Dothideomycetes genomes: a test case for predicting lifestyles and emergence of pathogens.</title>
        <authorList>
            <person name="Haridas S."/>
            <person name="Albert R."/>
            <person name="Binder M."/>
            <person name="Bloem J."/>
            <person name="Labutti K."/>
            <person name="Salamov A."/>
            <person name="Andreopoulos B."/>
            <person name="Baker S."/>
            <person name="Barry K."/>
            <person name="Bills G."/>
            <person name="Bluhm B."/>
            <person name="Cannon C."/>
            <person name="Castanera R."/>
            <person name="Culley D."/>
            <person name="Daum C."/>
            <person name="Ezra D."/>
            <person name="Gonzalez J."/>
            <person name="Henrissat B."/>
            <person name="Kuo A."/>
            <person name="Liang C."/>
            <person name="Lipzen A."/>
            <person name="Lutzoni F."/>
            <person name="Magnuson J."/>
            <person name="Mondo S."/>
            <person name="Nolan M."/>
            <person name="Ohm R."/>
            <person name="Pangilinan J."/>
            <person name="Park H.-J."/>
            <person name="Ramirez L."/>
            <person name="Alfaro M."/>
            <person name="Sun H."/>
            <person name="Tritt A."/>
            <person name="Yoshinaga Y."/>
            <person name="Zwiers L.-H."/>
            <person name="Turgeon B."/>
            <person name="Goodwin S."/>
            <person name="Spatafora J."/>
            <person name="Crous P."/>
            <person name="Grigoriev I."/>
        </authorList>
    </citation>
    <scope>NUCLEOTIDE SEQUENCE</scope>
    <source>
        <strain evidence="8">CBS 207.26</strain>
    </source>
</reference>
<dbReference type="AlphaFoldDB" id="A0A6A6DXY6"/>
<gene>
    <name evidence="8" type="ORF">K469DRAFT_499974</name>
</gene>
<feature type="transmembrane region" description="Helical" evidence="6">
    <location>
        <begin position="246"/>
        <end position="269"/>
    </location>
</feature>
<name>A0A6A6DXY6_9PEZI</name>
<evidence type="ECO:0000313" key="9">
    <source>
        <dbReference type="Proteomes" id="UP000800200"/>
    </source>
</evidence>
<dbReference type="InterPro" id="IPR049326">
    <property type="entry name" value="Rhodopsin_dom_fungi"/>
</dbReference>
<dbReference type="GO" id="GO:0016020">
    <property type="term" value="C:membrane"/>
    <property type="evidence" value="ECO:0007669"/>
    <property type="project" value="UniProtKB-SubCell"/>
</dbReference>
<accession>A0A6A6DXY6</accession>
<comment type="similarity">
    <text evidence="5">Belongs to the SAT4 family.</text>
</comment>
<organism evidence="8 9">
    <name type="scientific">Zopfia rhizophila CBS 207.26</name>
    <dbReference type="NCBI Taxonomy" id="1314779"/>
    <lineage>
        <taxon>Eukaryota</taxon>
        <taxon>Fungi</taxon>
        <taxon>Dikarya</taxon>
        <taxon>Ascomycota</taxon>
        <taxon>Pezizomycotina</taxon>
        <taxon>Dothideomycetes</taxon>
        <taxon>Dothideomycetes incertae sedis</taxon>
        <taxon>Zopfiaceae</taxon>
        <taxon>Zopfia</taxon>
    </lineage>
</organism>
<keyword evidence="3 6" id="KW-1133">Transmembrane helix</keyword>
<feature type="non-terminal residue" evidence="8">
    <location>
        <position position="278"/>
    </location>
</feature>
<evidence type="ECO:0000313" key="8">
    <source>
        <dbReference type="EMBL" id="KAF2183129.1"/>
    </source>
</evidence>
<evidence type="ECO:0000256" key="1">
    <source>
        <dbReference type="ARBA" id="ARBA00004141"/>
    </source>
</evidence>
<feature type="transmembrane region" description="Helical" evidence="6">
    <location>
        <begin position="212"/>
        <end position="234"/>
    </location>
</feature>
<evidence type="ECO:0000256" key="6">
    <source>
        <dbReference type="SAM" id="Phobius"/>
    </source>
</evidence>
<proteinExistence type="inferred from homology"/>
<feature type="transmembrane region" description="Helical" evidence="6">
    <location>
        <begin position="135"/>
        <end position="152"/>
    </location>
</feature>
<keyword evidence="2 6" id="KW-0812">Transmembrane</keyword>
<protein>
    <recommendedName>
        <fullName evidence="7">Rhodopsin domain-containing protein</fullName>
    </recommendedName>
</protein>
<evidence type="ECO:0000256" key="4">
    <source>
        <dbReference type="ARBA" id="ARBA00023136"/>
    </source>
</evidence>
<feature type="domain" description="Rhodopsin" evidence="7">
    <location>
        <begin position="46"/>
        <end position="275"/>
    </location>
</feature>
<feature type="transmembrane region" description="Helical" evidence="6">
    <location>
        <begin position="181"/>
        <end position="200"/>
    </location>
</feature>
<dbReference type="PANTHER" id="PTHR33048">
    <property type="entry name" value="PTH11-LIKE INTEGRAL MEMBRANE PROTEIN (AFU_ORTHOLOGUE AFUA_5G11245)"/>
    <property type="match status" value="1"/>
</dbReference>
<feature type="transmembrane region" description="Helical" evidence="6">
    <location>
        <begin position="55"/>
        <end position="78"/>
    </location>
</feature>
<dbReference type="Pfam" id="PF20684">
    <property type="entry name" value="Fung_rhodopsin"/>
    <property type="match status" value="1"/>
</dbReference>
<dbReference type="OrthoDB" id="3648173at2759"/>
<evidence type="ECO:0000256" key="5">
    <source>
        <dbReference type="ARBA" id="ARBA00038359"/>
    </source>
</evidence>
<dbReference type="EMBL" id="ML994644">
    <property type="protein sequence ID" value="KAF2183129.1"/>
    <property type="molecule type" value="Genomic_DNA"/>
</dbReference>
<evidence type="ECO:0000259" key="7">
    <source>
        <dbReference type="Pfam" id="PF20684"/>
    </source>
</evidence>
<dbReference type="PANTHER" id="PTHR33048:SF156">
    <property type="entry name" value="INTEGRAL MEMBRANE PROTEIN"/>
    <property type="match status" value="1"/>
</dbReference>
<keyword evidence="4 6" id="KW-0472">Membrane</keyword>
<keyword evidence="9" id="KW-1185">Reference proteome</keyword>
<dbReference type="InterPro" id="IPR052337">
    <property type="entry name" value="SAT4-like"/>
</dbReference>
<feature type="non-terminal residue" evidence="8">
    <location>
        <position position="1"/>
    </location>
</feature>
<feature type="transmembrane region" description="Helical" evidence="6">
    <location>
        <begin position="15"/>
        <end position="35"/>
    </location>
</feature>
<sequence>QLPPSYLAENNSKPLLDVCITFIVIETVFISLLFISRYLNHDQKSGMGMLSFMTIGYLVCMGKVTIGILMVKIGGAGIHLRALELHTISNALKLQTALQIVCPLTTSLTKLAVCCFFLHIFGLTSRTYQHVIKGTFILILCVLFVQVLIPFANCKPFSYTWNKMIDGKCAMDGIVLWRYLSIPNIVTDVIMVAIPIPALYKLHVSVATKIGLCVCFLTCAFGIAAAVLRFHSFLLVRDFSDITYRIIYPLVWTIAESGIYIIAGVIPTLRPLVRRIFK</sequence>
<dbReference type="Proteomes" id="UP000800200">
    <property type="component" value="Unassembled WGS sequence"/>
</dbReference>
<evidence type="ECO:0000256" key="2">
    <source>
        <dbReference type="ARBA" id="ARBA00022692"/>
    </source>
</evidence>
<comment type="subcellular location">
    <subcellularLocation>
        <location evidence="1">Membrane</location>
        <topology evidence="1">Multi-pass membrane protein</topology>
    </subcellularLocation>
</comment>
<evidence type="ECO:0000256" key="3">
    <source>
        <dbReference type="ARBA" id="ARBA00022989"/>
    </source>
</evidence>